<evidence type="ECO:0000256" key="1">
    <source>
        <dbReference type="ARBA" id="ARBA00004651"/>
    </source>
</evidence>
<feature type="compositionally biased region" description="Basic and acidic residues" evidence="8">
    <location>
        <begin position="34"/>
        <end position="43"/>
    </location>
</feature>
<feature type="region of interest" description="Disordered" evidence="8">
    <location>
        <begin position="1"/>
        <end position="47"/>
    </location>
</feature>
<name>A0AAD5SAQ9_9FUNG</name>
<evidence type="ECO:0000313" key="11">
    <source>
        <dbReference type="Proteomes" id="UP001212841"/>
    </source>
</evidence>
<feature type="non-terminal residue" evidence="10">
    <location>
        <position position="1"/>
    </location>
</feature>
<feature type="transmembrane region" description="Helical" evidence="9">
    <location>
        <begin position="148"/>
        <end position="168"/>
    </location>
</feature>
<evidence type="ECO:0000256" key="5">
    <source>
        <dbReference type="ARBA" id="ARBA00022989"/>
    </source>
</evidence>
<dbReference type="EMBL" id="JADGJD010000666">
    <property type="protein sequence ID" value="KAJ3049279.1"/>
    <property type="molecule type" value="Genomic_DNA"/>
</dbReference>
<accession>A0AAD5SAQ9</accession>
<keyword evidence="6" id="KW-0406">Ion transport</keyword>
<evidence type="ECO:0000256" key="2">
    <source>
        <dbReference type="ARBA" id="ARBA00022448"/>
    </source>
</evidence>
<keyword evidence="4 9" id="KW-0812">Transmembrane</keyword>
<keyword evidence="11" id="KW-1185">Reference proteome</keyword>
<dbReference type="GO" id="GO:0005254">
    <property type="term" value="F:chloride channel activity"/>
    <property type="evidence" value="ECO:0007669"/>
    <property type="project" value="InterPro"/>
</dbReference>
<gene>
    <name evidence="10" type="ORF">HK097_009704</name>
</gene>
<evidence type="ECO:0000256" key="7">
    <source>
        <dbReference type="ARBA" id="ARBA00023136"/>
    </source>
</evidence>
<evidence type="ECO:0000256" key="3">
    <source>
        <dbReference type="ARBA" id="ARBA00022475"/>
    </source>
</evidence>
<dbReference type="PANTHER" id="PTHR33281">
    <property type="entry name" value="UPF0187 PROTEIN YNEE"/>
    <property type="match status" value="1"/>
</dbReference>
<evidence type="ECO:0000256" key="6">
    <source>
        <dbReference type="ARBA" id="ARBA00023065"/>
    </source>
</evidence>
<keyword evidence="3" id="KW-1003">Cell membrane</keyword>
<comment type="subcellular location">
    <subcellularLocation>
        <location evidence="1">Cell membrane</location>
        <topology evidence="1">Multi-pass membrane protein</topology>
    </subcellularLocation>
</comment>
<sequence>MASNQSTLPTAAPAPPKFDDNPAEDPIIPATDPSPKDSIEDLKQANNNTHTQTFVPAAPQLPIPPQNLKPPQFAPHERPTSMESLRDAEQVRRKHFHKASNHHARYSYKDLYRVRGSVIPRVLLPSLVLTLWGTLWTLLFMVGKVKGFVMDTLLITVLGVVMGLLLVFRTNTAYDRYWEGRRTWSLLLTHIRNLSRFVWVGVLPKEDSQQNEKRGAMNLLLAYAVATKHYLRDEPGYRYKDLRHLVAHLPELSHGMKNQEIKNMPLEISFHIAAYVARCRKLDLIDAAQGTAMTNALSAMIDCLTNFERIRNSPIPLAYSIHLKQTLMLYLLSLPFQLVAKVYWGTIPVMLVASFTLLGIESIGGEIENPFGYDDNDLPVEKFCDDTRIELNSMMHRSTKIDPTTWGRAVMIADNDISIDIGGIRQRKDKKDNAFDHPAGGEGGEP</sequence>
<proteinExistence type="predicted"/>
<evidence type="ECO:0000256" key="9">
    <source>
        <dbReference type="SAM" id="Phobius"/>
    </source>
</evidence>
<dbReference type="Proteomes" id="UP001212841">
    <property type="component" value="Unassembled WGS sequence"/>
</dbReference>
<dbReference type="PANTHER" id="PTHR33281:SF19">
    <property type="entry name" value="VOLTAGE-DEPENDENT ANION CHANNEL-FORMING PROTEIN YNEE"/>
    <property type="match status" value="1"/>
</dbReference>
<organism evidence="10 11">
    <name type="scientific">Rhizophlyctis rosea</name>
    <dbReference type="NCBI Taxonomy" id="64517"/>
    <lineage>
        <taxon>Eukaryota</taxon>
        <taxon>Fungi</taxon>
        <taxon>Fungi incertae sedis</taxon>
        <taxon>Chytridiomycota</taxon>
        <taxon>Chytridiomycota incertae sedis</taxon>
        <taxon>Chytridiomycetes</taxon>
        <taxon>Rhizophlyctidales</taxon>
        <taxon>Rhizophlyctidaceae</taxon>
        <taxon>Rhizophlyctis</taxon>
    </lineage>
</organism>
<evidence type="ECO:0008006" key="12">
    <source>
        <dbReference type="Google" id="ProtNLM"/>
    </source>
</evidence>
<dbReference type="Pfam" id="PF25539">
    <property type="entry name" value="Bestrophin_2"/>
    <property type="match status" value="1"/>
</dbReference>
<dbReference type="AlphaFoldDB" id="A0AAD5SAQ9"/>
<reference evidence="10" key="1">
    <citation type="submission" date="2020-05" db="EMBL/GenBank/DDBJ databases">
        <title>Phylogenomic resolution of chytrid fungi.</title>
        <authorList>
            <person name="Stajich J.E."/>
            <person name="Amses K."/>
            <person name="Simmons R."/>
            <person name="Seto K."/>
            <person name="Myers J."/>
            <person name="Bonds A."/>
            <person name="Quandt C.A."/>
            <person name="Barry K."/>
            <person name="Liu P."/>
            <person name="Grigoriev I."/>
            <person name="Longcore J.E."/>
            <person name="James T.Y."/>
        </authorList>
    </citation>
    <scope>NUCLEOTIDE SEQUENCE</scope>
    <source>
        <strain evidence="10">JEL0318</strain>
    </source>
</reference>
<dbReference type="GO" id="GO:0005886">
    <property type="term" value="C:plasma membrane"/>
    <property type="evidence" value="ECO:0007669"/>
    <property type="project" value="UniProtKB-SubCell"/>
</dbReference>
<dbReference type="InterPro" id="IPR044669">
    <property type="entry name" value="YneE/VCCN1/2-like"/>
</dbReference>
<evidence type="ECO:0000313" key="10">
    <source>
        <dbReference type="EMBL" id="KAJ3049279.1"/>
    </source>
</evidence>
<evidence type="ECO:0000256" key="4">
    <source>
        <dbReference type="ARBA" id="ARBA00022692"/>
    </source>
</evidence>
<keyword evidence="7 9" id="KW-0472">Membrane</keyword>
<comment type="caution">
    <text evidence="10">The sequence shown here is derived from an EMBL/GenBank/DDBJ whole genome shotgun (WGS) entry which is preliminary data.</text>
</comment>
<protein>
    <recommendedName>
        <fullName evidence="12">Bestrophin homolog</fullName>
    </recommendedName>
</protein>
<feature type="transmembrane region" description="Helical" evidence="9">
    <location>
        <begin position="122"/>
        <end position="142"/>
    </location>
</feature>
<keyword evidence="5 9" id="KW-1133">Transmembrane helix</keyword>
<keyword evidence="2" id="KW-0813">Transport</keyword>
<evidence type="ECO:0000256" key="8">
    <source>
        <dbReference type="SAM" id="MobiDB-lite"/>
    </source>
</evidence>